<name>A0A8D8QPP1_9HEMI</name>
<proteinExistence type="predicted"/>
<feature type="region of interest" description="Disordered" evidence="1">
    <location>
        <begin position="49"/>
        <end position="82"/>
    </location>
</feature>
<reference evidence="2" key="1">
    <citation type="submission" date="2021-05" db="EMBL/GenBank/DDBJ databases">
        <authorList>
            <person name="Alioto T."/>
            <person name="Alioto T."/>
            <person name="Gomez Garrido J."/>
        </authorList>
    </citation>
    <scope>NUCLEOTIDE SEQUENCE</scope>
</reference>
<sequence length="99" mass="11375">MPWMMTILRACPRSLCTTLTRNLPCSGFEPIDATLSSNIGWTRTRMLPREEPRNEDKIKRENSEGQIKIIKKNTTPHQNSTMTPRLIASISYEILLKMA</sequence>
<evidence type="ECO:0000313" key="2">
    <source>
        <dbReference type="EMBL" id="CAG6634947.1"/>
    </source>
</evidence>
<organism evidence="2">
    <name type="scientific">Cacopsylla melanoneura</name>
    <dbReference type="NCBI Taxonomy" id="428564"/>
    <lineage>
        <taxon>Eukaryota</taxon>
        <taxon>Metazoa</taxon>
        <taxon>Ecdysozoa</taxon>
        <taxon>Arthropoda</taxon>
        <taxon>Hexapoda</taxon>
        <taxon>Insecta</taxon>
        <taxon>Pterygota</taxon>
        <taxon>Neoptera</taxon>
        <taxon>Paraneoptera</taxon>
        <taxon>Hemiptera</taxon>
        <taxon>Sternorrhyncha</taxon>
        <taxon>Psylloidea</taxon>
        <taxon>Psyllidae</taxon>
        <taxon>Psyllinae</taxon>
        <taxon>Cacopsylla</taxon>
    </lineage>
</organism>
<protein>
    <submittedName>
        <fullName evidence="2">Uncharacterized protein</fullName>
    </submittedName>
</protein>
<dbReference type="AlphaFoldDB" id="A0A8D8QPP1"/>
<feature type="compositionally biased region" description="Basic and acidic residues" evidence="1">
    <location>
        <begin position="49"/>
        <end position="63"/>
    </location>
</feature>
<feature type="compositionally biased region" description="Polar residues" evidence="1">
    <location>
        <begin position="72"/>
        <end position="82"/>
    </location>
</feature>
<accession>A0A8D8QPP1</accession>
<dbReference type="EMBL" id="HBUF01088284">
    <property type="protein sequence ID" value="CAG6634947.1"/>
    <property type="molecule type" value="Transcribed_RNA"/>
</dbReference>
<evidence type="ECO:0000256" key="1">
    <source>
        <dbReference type="SAM" id="MobiDB-lite"/>
    </source>
</evidence>